<dbReference type="STRING" id="2316362.A0A4Q2DRB1"/>
<name>A0A4Q2DRB1_9AGAR</name>
<dbReference type="EMBL" id="SDEE01000108">
    <property type="protein sequence ID" value="RXW21435.1"/>
    <property type="molecule type" value="Genomic_DNA"/>
</dbReference>
<dbReference type="Proteomes" id="UP000290288">
    <property type="component" value="Unassembled WGS sequence"/>
</dbReference>
<organism evidence="1 2">
    <name type="scientific">Candolleomyces aberdarensis</name>
    <dbReference type="NCBI Taxonomy" id="2316362"/>
    <lineage>
        <taxon>Eukaryota</taxon>
        <taxon>Fungi</taxon>
        <taxon>Dikarya</taxon>
        <taxon>Basidiomycota</taxon>
        <taxon>Agaricomycotina</taxon>
        <taxon>Agaricomycetes</taxon>
        <taxon>Agaricomycetidae</taxon>
        <taxon>Agaricales</taxon>
        <taxon>Agaricineae</taxon>
        <taxon>Psathyrellaceae</taxon>
        <taxon>Candolleomyces</taxon>
    </lineage>
</organism>
<dbReference type="AlphaFoldDB" id="A0A4Q2DRB1"/>
<evidence type="ECO:0000313" key="1">
    <source>
        <dbReference type="EMBL" id="RXW21435.1"/>
    </source>
</evidence>
<gene>
    <name evidence="1" type="ORF">EST38_g4430</name>
</gene>
<keyword evidence="2" id="KW-1185">Reference proteome</keyword>
<sequence>MDYEDEKMWSRALLLRPAVPSHTVARTGTEWKEPAGPDTYLDPKELRVVGTHPLKDIWDDSIKELHDLLGRMSVKWTSTDLVRIGQPRLSRYGSCSSEPAPLIVWIGVLPKSLSPLDGVRVATQVKELLVCGHGIEDVDCEIRESVVCRAGFSLVKPALKNDVVTGDIRIPLTATAGIPICVQDVPGAEGSAGFFLKDKNTGKLLLCTDRHLLFGTNSEGDNNSHFEAAADPSQPRRTVTIFSDSYLAKLLDRIETKISFSETFSLPYQQEKRDWLVNETPVGNSNVERSRKISQVDSDLQNIHEGIS</sequence>
<protein>
    <submittedName>
        <fullName evidence="1">Uncharacterized protein</fullName>
    </submittedName>
</protein>
<accession>A0A4Q2DRB1</accession>
<reference evidence="1 2" key="1">
    <citation type="submission" date="2019-01" db="EMBL/GenBank/DDBJ databases">
        <title>Draft genome sequence of Psathyrella aberdarensis IHI B618.</title>
        <authorList>
            <person name="Buettner E."/>
            <person name="Kellner H."/>
        </authorList>
    </citation>
    <scope>NUCLEOTIDE SEQUENCE [LARGE SCALE GENOMIC DNA]</scope>
    <source>
        <strain evidence="1 2">IHI B618</strain>
    </source>
</reference>
<comment type="caution">
    <text evidence="1">The sequence shown here is derived from an EMBL/GenBank/DDBJ whole genome shotgun (WGS) entry which is preliminary data.</text>
</comment>
<proteinExistence type="predicted"/>
<evidence type="ECO:0000313" key="2">
    <source>
        <dbReference type="Proteomes" id="UP000290288"/>
    </source>
</evidence>
<dbReference type="OrthoDB" id="5424209at2759"/>